<keyword evidence="3" id="KW-1185">Reference proteome</keyword>
<accession>A0A2X0V8R5</accession>
<dbReference type="PANTHER" id="PTHR34404:SF2">
    <property type="entry name" value="CONSERVED SERINE RICH PROTEIN"/>
    <property type="match status" value="1"/>
</dbReference>
<organism evidence="2 3">
    <name type="scientific">Anaerobiospirillum thomasii</name>
    <dbReference type="NCBI Taxonomy" id="179995"/>
    <lineage>
        <taxon>Bacteria</taxon>
        <taxon>Pseudomonadati</taxon>
        <taxon>Pseudomonadota</taxon>
        <taxon>Gammaproteobacteria</taxon>
        <taxon>Aeromonadales</taxon>
        <taxon>Succinivibrionaceae</taxon>
        <taxon>Anaerobiospirillum</taxon>
    </lineage>
</organism>
<gene>
    <name evidence="2" type="ORF">NCTC13093_02213</name>
</gene>
<feature type="domain" description="Putative regulatory protein FmdB zinc ribbon" evidence="1">
    <location>
        <begin position="1"/>
        <end position="42"/>
    </location>
</feature>
<dbReference type="RefSeq" id="WP_113744821.1">
    <property type="nucleotide sequence ID" value="NZ_UAPU01000005.1"/>
</dbReference>
<dbReference type="AlphaFoldDB" id="A0A2X0V8R5"/>
<name>A0A2X0V8R5_9GAMM</name>
<evidence type="ECO:0000313" key="3">
    <source>
        <dbReference type="Proteomes" id="UP000250086"/>
    </source>
</evidence>
<dbReference type="Proteomes" id="UP000250086">
    <property type="component" value="Unassembled WGS sequence"/>
</dbReference>
<reference evidence="2 3" key="1">
    <citation type="submission" date="2018-06" db="EMBL/GenBank/DDBJ databases">
        <authorList>
            <consortium name="Pathogen Informatics"/>
            <person name="Doyle S."/>
        </authorList>
    </citation>
    <scope>NUCLEOTIDE SEQUENCE [LARGE SCALE GENOMIC DNA]</scope>
    <source>
        <strain evidence="2 3">NCTC13093</strain>
    </source>
</reference>
<dbReference type="EMBL" id="UAPV01000001">
    <property type="protein sequence ID" value="SPT70789.1"/>
    <property type="molecule type" value="Genomic_DNA"/>
</dbReference>
<dbReference type="Pfam" id="PF09723">
    <property type="entry name" value="Zn_ribbon_8"/>
    <property type="match status" value="1"/>
</dbReference>
<sequence>MPFYEYRCKSCGQMLTVMQGIKEKPLVHCDNCNSDSLIKMISRTSFDLKGGGWCGTTASNKAKAQSSAESGAATSCACNACPHKQ</sequence>
<dbReference type="NCBIfam" id="TIGR02605">
    <property type="entry name" value="CxxC_CxxC_SSSS"/>
    <property type="match status" value="1"/>
</dbReference>
<dbReference type="OrthoDB" id="9813321at2"/>
<dbReference type="PANTHER" id="PTHR34404">
    <property type="entry name" value="REGULATORY PROTEIN, FMDB FAMILY"/>
    <property type="match status" value="1"/>
</dbReference>
<dbReference type="SMART" id="SM00834">
    <property type="entry name" value="CxxC_CXXC_SSSS"/>
    <property type="match status" value="1"/>
</dbReference>
<evidence type="ECO:0000259" key="1">
    <source>
        <dbReference type="SMART" id="SM00834"/>
    </source>
</evidence>
<proteinExistence type="predicted"/>
<evidence type="ECO:0000313" key="2">
    <source>
        <dbReference type="EMBL" id="SPT70789.1"/>
    </source>
</evidence>
<dbReference type="InterPro" id="IPR013429">
    <property type="entry name" value="Regulatory_FmdB_Zinc_ribbon"/>
</dbReference>
<protein>
    <submittedName>
        <fullName evidence="2">Putative regulatory protein, FmdB family</fullName>
    </submittedName>
</protein>